<keyword evidence="1" id="KW-1133">Transmembrane helix</keyword>
<dbReference type="InterPro" id="IPR038770">
    <property type="entry name" value="Na+/solute_symporter_sf"/>
</dbReference>
<dbReference type="AlphaFoldDB" id="A0A098E980"/>
<feature type="transmembrane region" description="Helical" evidence="1">
    <location>
        <begin position="17"/>
        <end position="36"/>
    </location>
</feature>
<gene>
    <name evidence="2" type="ORF">MSIBF_A2510001</name>
</gene>
<reference evidence="2" key="1">
    <citation type="submission" date="2014-09" db="EMBL/GenBank/DDBJ databases">
        <authorList>
            <person name="Probst J Alexander"/>
        </authorList>
    </citation>
    <scope>NUCLEOTIDE SEQUENCE</scope>
</reference>
<protein>
    <recommendedName>
        <fullName evidence="3">Cation/H+ exchanger domain-containing protein</fullName>
    </recommendedName>
</protein>
<name>A0A098E980_9ZZZZ</name>
<keyword evidence="1" id="KW-0812">Transmembrane</keyword>
<proteinExistence type="predicted"/>
<evidence type="ECO:0000256" key="1">
    <source>
        <dbReference type="SAM" id="Phobius"/>
    </source>
</evidence>
<evidence type="ECO:0000313" key="2">
    <source>
        <dbReference type="EMBL" id="CEG12597.1"/>
    </source>
</evidence>
<dbReference type="EMBL" id="CCXY01000170">
    <property type="protein sequence ID" value="CEG12597.1"/>
    <property type="molecule type" value="Genomic_DNA"/>
</dbReference>
<organism evidence="2">
    <name type="scientific">groundwater metagenome</name>
    <dbReference type="NCBI Taxonomy" id="717931"/>
    <lineage>
        <taxon>unclassified sequences</taxon>
        <taxon>metagenomes</taxon>
        <taxon>ecological metagenomes</taxon>
    </lineage>
</organism>
<dbReference type="Gene3D" id="1.20.1530.20">
    <property type="match status" value="1"/>
</dbReference>
<keyword evidence="1" id="KW-0472">Membrane</keyword>
<sequence>MIVGMIGLTAGIFTQDIYTAVIVMCIVTTLIVPPLLRKIV</sequence>
<evidence type="ECO:0008006" key="3">
    <source>
        <dbReference type="Google" id="ProtNLM"/>
    </source>
</evidence>
<accession>A0A098E980</accession>